<keyword evidence="2" id="KW-1185">Reference proteome</keyword>
<dbReference type="EMBL" id="KQ995708">
    <property type="protein sequence ID" value="KZV46118.1"/>
    <property type="molecule type" value="Genomic_DNA"/>
</dbReference>
<protein>
    <submittedName>
        <fullName evidence="1">Uncharacterized protein</fullName>
    </submittedName>
</protein>
<reference evidence="1 2" key="1">
    <citation type="journal article" date="2015" name="Proc. Natl. Acad. Sci. U.S.A.">
        <title>The resurrection genome of Boea hygrometrica: A blueprint for survival of dehydration.</title>
        <authorList>
            <person name="Xiao L."/>
            <person name="Yang G."/>
            <person name="Zhang L."/>
            <person name="Yang X."/>
            <person name="Zhao S."/>
            <person name="Ji Z."/>
            <person name="Zhou Q."/>
            <person name="Hu M."/>
            <person name="Wang Y."/>
            <person name="Chen M."/>
            <person name="Xu Y."/>
            <person name="Jin H."/>
            <person name="Xiao X."/>
            <person name="Hu G."/>
            <person name="Bao F."/>
            <person name="Hu Y."/>
            <person name="Wan P."/>
            <person name="Li L."/>
            <person name="Deng X."/>
            <person name="Kuang T."/>
            <person name="Xiang C."/>
            <person name="Zhu J.K."/>
            <person name="Oliver M.J."/>
            <person name="He Y."/>
        </authorList>
    </citation>
    <scope>NUCLEOTIDE SEQUENCE [LARGE SCALE GENOMIC DNA]</scope>
    <source>
        <strain evidence="2">cv. XS01</strain>
    </source>
</reference>
<organism evidence="1 2">
    <name type="scientific">Dorcoceras hygrometricum</name>
    <dbReference type="NCBI Taxonomy" id="472368"/>
    <lineage>
        <taxon>Eukaryota</taxon>
        <taxon>Viridiplantae</taxon>
        <taxon>Streptophyta</taxon>
        <taxon>Embryophyta</taxon>
        <taxon>Tracheophyta</taxon>
        <taxon>Spermatophyta</taxon>
        <taxon>Magnoliopsida</taxon>
        <taxon>eudicotyledons</taxon>
        <taxon>Gunneridae</taxon>
        <taxon>Pentapetalae</taxon>
        <taxon>asterids</taxon>
        <taxon>lamiids</taxon>
        <taxon>Lamiales</taxon>
        <taxon>Gesneriaceae</taxon>
        <taxon>Didymocarpoideae</taxon>
        <taxon>Trichosporeae</taxon>
        <taxon>Loxocarpinae</taxon>
        <taxon>Dorcoceras</taxon>
    </lineage>
</organism>
<dbReference type="AlphaFoldDB" id="A0A2Z7CGS0"/>
<name>A0A2Z7CGS0_9LAMI</name>
<dbReference type="Proteomes" id="UP000250235">
    <property type="component" value="Unassembled WGS sequence"/>
</dbReference>
<accession>A0A2Z7CGS0</accession>
<gene>
    <name evidence="1" type="ORF">F511_12645</name>
</gene>
<evidence type="ECO:0000313" key="2">
    <source>
        <dbReference type="Proteomes" id="UP000250235"/>
    </source>
</evidence>
<evidence type="ECO:0000313" key="1">
    <source>
        <dbReference type="EMBL" id="KZV46118.1"/>
    </source>
</evidence>
<sequence length="342" mass="39326">MHTTKTNSEGTPELDWSKISSWNSKGTPKLVRQFTSRSAMNIKLVHQLDVGAARRSSAEYEEQFKRIIKSRIEVQSLDKVVEPFRRGQQWSYAEMCKMIQHLHILILSSQPDYKPASWNRDGIELGNKLSANQLEDQLGRKPAEKPARTRSVLWRTERRTDWKAACLDWSRREDIQARTVKGRLSWTGRRYQARTTGVDVKISKLGQSKGEGLLDLSCLDWSRREDIQARTVKGRLSWTGRRYQAGTFPSRIISLRAGTEMESSWITSSVQTSSKISWEGNQLKNQLAQDQFCGELNGEQTGKMVKDKSAWEHLRTKSRIKLVKVKSAQRSEDDEDQLTRAN</sequence>
<proteinExistence type="predicted"/>